<feature type="domain" description="SEFIR" evidence="14">
    <location>
        <begin position="480"/>
        <end position="576"/>
    </location>
</feature>
<proteinExistence type="predicted"/>
<protein>
    <recommendedName>
        <fullName evidence="18">SEFIR domain-containing protein</fullName>
    </recommendedName>
</protein>
<evidence type="ECO:0000256" key="7">
    <source>
        <dbReference type="ARBA" id="ARBA00023136"/>
    </source>
</evidence>
<evidence type="ECO:0000256" key="2">
    <source>
        <dbReference type="ARBA" id="ARBA00004479"/>
    </source>
</evidence>
<keyword evidence="7 12" id="KW-0472">Membrane</keyword>
<dbReference type="Proteomes" id="UP000472264">
    <property type="component" value="Chromosome 7"/>
</dbReference>
<feature type="coiled-coil region" evidence="11">
    <location>
        <begin position="558"/>
        <end position="585"/>
    </location>
</feature>
<dbReference type="Pfam" id="PF08357">
    <property type="entry name" value="SEFIR"/>
    <property type="match status" value="1"/>
</dbReference>
<keyword evidence="10" id="KW-0395">Inflammatory response</keyword>
<evidence type="ECO:0000256" key="13">
    <source>
        <dbReference type="SAM" id="SignalP"/>
    </source>
</evidence>
<evidence type="ECO:0000256" key="3">
    <source>
        <dbReference type="ARBA" id="ARBA00022475"/>
    </source>
</evidence>
<keyword evidence="8" id="KW-0675">Receptor</keyword>
<evidence type="ECO:0000256" key="6">
    <source>
        <dbReference type="ARBA" id="ARBA00022989"/>
    </source>
</evidence>
<dbReference type="InterPro" id="IPR027841">
    <property type="entry name" value="IL-17_rcpt_C/E_N"/>
</dbReference>
<gene>
    <name evidence="16" type="primary">il17re</name>
</gene>
<evidence type="ECO:0000256" key="9">
    <source>
        <dbReference type="ARBA" id="ARBA00023180"/>
    </source>
</evidence>
<evidence type="ECO:0000256" key="1">
    <source>
        <dbReference type="ARBA" id="ARBA00004162"/>
    </source>
</evidence>
<dbReference type="AlphaFoldDB" id="A0A665SV25"/>
<name>A0A665SV25_ECHNA</name>
<reference evidence="16" key="2">
    <citation type="submission" date="2025-08" db="UniProtKB">
        <authorList>
            <consortium name="Ensembl"/>
        </authorList>
    </citation>
    <scope>IDENTIFICATION</scope>
</reference>
<dbReference type="GO" id="GO:0005886">
    <property type="term" value="C:plasma membrane"/>
    <property type="evidence" value="ECO:0007669"/>
    <property type="project" value="UniProtKB-SubCell"/>
</dbReference>
<dbReference type="PANTHER" id="PTHR15583:SF21">
    <property type="entry name" value="INTERLEUKIN-17 RECEPTOR E-LIKE"/>
    <property type="match status" value="1"/>
</dbReference>
<evidence type="ECO:0000256" key="8">
    <source>
        <dbReference type="ARBA" id="ARBA00023170"/>
    </source>
</evidence>
<sequence>MRLGSALALLAAVLLPQLGWAGNKTCQVGSPNDHVDGSCPVRLKADWKSGEMLACVTVWVWIKAEDFSKTPNIEIHSTTIETIKPVMKKSKNKTKCMKPERLSRNKVRCCEGDTQQSTHSNISNALWEIKYDCFMPETANISVSYSTTSTSCKVTYTVPDPAPEFELSVNRTSKSITVSVELGEKVYARWCYNREDCVNPSGSSQDLIDPSRFQSSVVLNVPYLLPCVCIQVYYTYRDARRNKKCPFQRGKVTDAGDVWSSSEVITYKSSLRWRSECPASDLKISASLCWRPHKHLCIPVLNSTLEGSEEGASLIFNTSSVDKHPNMCLQFSLQGSRNVSCPFEADMSSWDVYIGSEKQSLFVYLTSLVPAMFSAQFCVLDEMGCSPIGPVHTFRMEEKTAEAKMNMPPHFVAEQTCVQVWRSDPALHGRRILCPVYTHQRYGLYAVAALILMVFMALLGIFITRLTKRGAVGWWSIQKPVLLVCSSDQSAHVSAVCALGSILQGELSATVHMALWAQSTQRQTGSKTAVTDLGPLPWLYGQWESVRKAQGKVLIIWSPEAKTAYENWREKVDNLNERKKEDGNEEDVRLEKMGTAVKEDYKLDGGLTKCKKEKARGRKECVRLCDGKDCHSQKEASSVTAPVFAAALSCLQGTLQQGKGQGVAIVYFQGLGHSKDIPKAYRSVPWYCLPQDFRGLIEELGGMKRRTQTGKFRWHCWSRLVSKVRSIGLARRLAHRLQTQLPRTRE</sequence>
<keyword evidence="4 12" id="KW-0812">Transmembrane</keyword>
<reference evidence="16" key="1">
    <citation type="submission" date="2021-04" db="EMBL/GenBank/DDBJ databases">
        <authorList>
            <consortium name="Wellcome Sanger Institute Data Sharing"/>
        </authorList>
    </citation>
    <scope>NUCLEOTIDE SEQUENCE [LARGE SCALE GENOMIC DNA]</scope>
</reference>
<comment type="subcellular location">
    <subcellularLocation>
        <location evidence="1">Cell membrane</location>
        <topology evidence="1">Single-pass membrane protein</topology>
    </subcellularLocation>
    <subcellularLocation>
        <location evidence="2">Membrane</location>
        <topology evidence="2">Single-pass type I membrane protein</topology>
    </subcellularLocation>
</comment>
<keyword evidence="5 13" id="KW-0732">Signal</keyword>
<keyword evidence="3" id="KW-1003">Cell membrane</keyword>
<feature type="domain" description="Interleukin-17 receptor C/E N-terminal" evidence="15">
    <location>
        <begin position="216"/>
        <end position="425"/>
    </location>
</feature>
<dbReference type="Gene3D" id="3.40.50.11530">
    <property type="match status" value="1"/>
</dbReference>
<reference evidence="16" key="3">
    <citation type="submission" date="2025-09" db="UniProtKB">
        <authorList>
            <consortium name="Ensembl"/>
        </authorList>
    </citation>
    <scope>IDENTIFICATION</scope>
</reference>
<evidence type="ECO:0000256" key="10">
    <source>
        <dbReference type="ARBA" id="ARBA00023198"/>
    </source>
</evidence>
<feature type="signal peptide" evidence="13">
    <location>
        <begin position="1"/>
        <end position="21"/>
    </location>
</feature>
<feature type="transmembrane region" description="Helical" evidence="12">
    <location>
        <begin position="442"/>
        <end position="463"/>
    </location>
</feature>
<dbReference type="OMA" id="CVEVYYT"/>
<dbReference type="Ensembl" id="ENSENLT00000001049.1">
    <property type="protein sequence ID" value="ENSENLP00000000915.1"/>
    <property type="gene ID" value="ENSENLG00000000615.1"/>
</dbReference>
<dbReference type="InterPro" id="IPR013568">
    <property type="entry name" value="SEFIR_dom"/>
</dbReference>
<evidence type="ECO:0000256" key="5">
    <source>
        <dbReference type="ARBA" id="ARBA00022729"/>
    </source>
</evidence>
<keyword evidence="11" id="KW-0175">Coiled coil</keyword>
<dbReference type="GO" id="GO:0006954">
    <property type="term" value="P:inflammatory response"/>
    <property type="evidence" value="ECO:0007669"/>
    <property type="project" value="UniProtKB-KW"/>
</dbReference>
<accession>A0A665SV25</accession>
<dbReference type="Pfam" id="PF15037">
    <property type="entry name" value="IL17_R_N"/>
    <property type="match status" value="1"/>
</dbReference>
<evidence type="ECO:0008006" key="18">
    <source>
        <dbReference type="Google" id="ProtNLM"/>
    </source>
</evidence>
<dbReference type="InParanoid" id="A0A665SV25"/>
<evidence type="ECO:0000259" key="15">
    <source>
        <dbReference type="Pfam" id="PF15037"/>
    </source>
</evidence>
<keyword evidence="17" id="KW-1185">Reference proteome</keyword>
<evidence type="ECO:0000256" key="12">
    <source>
        <dbReference type="SAM" id="Phobius"/>
    </source>
</evidence>
<evidence type="ECO:0000256" key="4">
    <source>
        <dbReference type="ARBA" id="ARBA00022692"/>
    </source>
</evidence>
<dbReference type="InterPro" id="IPR039465">
    <property type="entry name" value="IL-17_rcpt-like"/>
</dbReference>
<keyword evidence="9" id="KW-0325">Glycoprotein</keyword>
<dbReference type="GO" id="GO:0030368">
    <property type="term" value="F:interleukin-17 receptor activity"/>
    <property type="evidence" value="ECO:0007669"/>
    <property type="project" value="InterPro"/>
</dbReference>
<dbReference type="PANTHER" id="PTHR15583">
    <property type="entry name" value="INTERLEUKIN-17 RECEPTOR"/>
    <property type="match status" value="1"/>
</dbReference>
<evidence type="ECO:0000259" key="14">
    <source>
        <dbReference type="Pfam" id="PF08357"/>
    </source>
</evidence>
<organism evidence="16 17">
    <name type="scientific">Echeneis naucrates</name>
    <name type="common">Live sharksucker</name>
    <dbReference type="NCBI Taxonomy" id="173247"/>
    <lineage>
        <taxon>Eukaryota</taxon>
        <taxon>Metazoa</taxon>
        <taxon>Chordata</taxon>
        <taxon>Craniata</taxon>
        <taxon>Vertebrata</taxon>
        <taxon>Euteleostomi</taxon>
        <taxon>Actinopterygii</taxon>
        <taxon>Neopterygii</taxon>
        <taxon>Teleostei</taxon>
        <taxon>Neoteleostei</taxon>
        <taxon>Acanthomorphata</taxon>
        <taxon>Carangaria</taxon>
        <taxon>Carangiformes</taxon>
        <taxon>Echeneidae</taxon>
        <taxon>Echeneis</taxon>
    </lineage>
</organism>
<evidence type="ECO:0000313" key="16">
    <source>
        <dbReference type="Ensembl" id="ENSENLP00000000915.1"/>
    </source>
</evidence>
<keyword evidence="6 12" id="KW-1133">Transmembrane helix</keyword>
<evidence type="ECO:0000256" key="11">
    <source>
        <dbReference type="SAM" id="Coils"/>
    </source>
</evidence>
<feature type="chain" id="PRO_5025404452" description="SEFIR domain-containing protein" evidence="13">
    <location>
        <begin position="22"/>
        <end position="746"/>
    </location>
</feature>
<evidence type="ECO:0000313" key="17">
    <source>
        <dbReference type="Proteomes" id="UP000472264"/>
    </source>
</evidence>